<organism evidence="2 3">
    <name type="scientific">Ricinus communis</name>
    <name type="common">Castor bean</name>
    <dbReference type="NCBI Taxonomy" id="3988"/>
    <lineage>
        <taxon>Eukaryota</taxon>
        <taxon>Viridiplantae</taxon>
        <taxon>Streptophyta</taxon>
        <taxon>Embryophyta</taxon>
        <taxon>Tracheophyta</taxon>
        <taxon>Spermatophyta</taxon>
        <taxon>Magnoliopsida</taxon>
        <taxon>eudicotyledons</taxon>
        <taxon>Gunneridae</taxon>
        <taxon>Pentapetalae</taxon>
        <taxon>rosids</taxon>
        <taxon>fabids</taxon>
        <taxon>Malpighiales</taxon>
        <taxon>Euphorbiaceae</taxon>
        <taxon>Acalyphoideae</taxon>
        <taxon>Acalypheae</taxon>
        <taxon>Ricinus</taxon>
    </lineage>
</organism>
<evidence type="ECO:0000256" key="1">
    <source>
        <dbReference type="SAM" id="MobiDB-lite"/>
    </source>
</evidence>
<gene>
    <name evidence="2" type="ORF">RCOM_1006920</name>
</gene>
<accession>B9SZV8</accession>
<sequence length="422" mass="48389">MQKPKTLSFDNTEQCKPELPSGSAEDVKQWEEVRCPICMEHPHNAVLLRCSSFDKGCRPFICNTSYRHSNCLDQFCKSSVSSPSTITIQEIPSGRANSCLSAQTDVNGSESQHKLACPLCRGEIYGWFVVDPARKFMNSKTRSCSYENCDFAGNYLELRKHARSDHPTVRPLEVHPERQHNWARLERGVHLSDLRGLITLMNGGGGEEGDVDVELEGPFSADAHELLIFESIIHLLQFGMMGAELINAIGQDDDGDFSNLEMMPRNRNNYRRNNTSIIFNSRQNNFSGNPGERMRRNQNNYGQNSASNNLNSRQNNRFRTNLMERMYMNRNNSGQSNTSSHNLNSRQNNGFRATLVERMTRNQNRYGGNNFSNSNNPNSRQNNSYGGNLSERMRQRRINNIRQRNNLSRRRRLVSRRDGHER</sequence>
<reference evidence="3" key="1">
    <citation type="journal article" date="2010" name="Nat. Biotechnol.">
        <title>Draft genome sequence of the oilseed species Ricinus communis.</title>
        <authorList>
            <person name="Chan A.P."/>
            <person name="Crabtree J."/>
            <person name="Zhao Q."/>
            <person name="Lorenzi H."/>
            <person name="Orvis J."/>
            <person name="Puiu D."/>
            <person name="Melake-Berhan A."/>
            <person name="Jones K.M."/>
            <person name="Redman J."/>
            <person name="Chen G."/>
            <person name="Cahoon E.B."/>
            <person name="Gedil M."/>
            <person name="Stanke M."/>
            <person name="Haas B.J."/>
            <person name="Wortman J.R."/>
            <person name="Fraser-Liggett C.M."/>
            <person name="Ravel J."/>
            <person name="Rabinowicz P.D."/>
        </authorList>
    </citation>
    <scope>NUCLEOTIDE SEQUENCE [LARGE SCALE GENOMIC DNA]</scope>
    <source>
        <strain evidence="3">cv. Hale</strain>
    </source>
</reference>
<dbReference type="AlphaFoldDB" id="B9SZV8"/>
<protein>
    <submittedName>
        <fullName evidence="2">Uncharacterized protein</fullName>
    </submittedName>
</protein>
<name>B9SZV8_RICCO</name>
<evidence type="ECO:0000313" key="2">
    <source>
        <dbReference type="EMBL" id="EEF30846.1"/>
    </source>
</evidence>
<evidence type="ECO:0000313" key="3">
    <source>
        <dbReference type="Proteomes" id="UP000008311"/>
    </source>
</evidence>
<dbReference type="OrthoDB" id="1921166at2759"/>
<dbReference type="Proteomes" id="UP000008311">
    <property type="component" value="Unassembled WGS sequence"/>
</dbReference>
<feature type="region of interest" description="Disordered" evidence="1">
    <location>
        <begin position="280"/>
        <end position="315"/>
    </location>
</feature>
<feature type="compositionally biased region" description="Low complexity" evidence="1">
    <location>
        <begin position="369"/>
        <end position="384"/>
    </location>
</feature>
<dbReference type="PANTHER" id="PTHR31197:SF29">
    <property type="entry name" value="C2H2-TYPE DOMAIN-CONTAINING PROTEIN"/>
    <property type="match status" value="1"/>
</dbReference>
<dbReference type="InterPro" id="IPR012866">
    <property type="entry name" value="DUF1644"/>
</dbReference>
<dbReference type="InParanoid" id="B9SZV8"/>
<keyword evidence="3" id="KW-1185">Reference proteome</keyword>
<dbReference type="PANTHER" id="PTHR31197">
    <property type="entry name" value="OS01G0612600 PROTEIN"/>
    <property type="match status" value="1"/>
</dbReference>
<feature type="region of interest" description="Disordered" evidence="1">
    <location>
        <begin position="1"/>
        <end position="23"/>
    </location>
</feature>
<feature type="compositionally biased region" description="Polar residues" evidence="1">
    <location>
        <begin position="297"/>
        <end position="315"/>
    </location>
</feature>
<proteinExistence type="predicted"/>
<dbReference type="Pfam" id="PF07800">
    <property type="entry name" value="DUF1644"/>
    <property type="match status" value="1"/>
</dbReference>
<dbReference type="eggNOG" id="ENOG502QSES">
    <property type="taxonomic scope" value="Eukaryota"/>
</dbReference>
<dbReference type="STRING" id="3988.B9SZV8"/>
<dbReference type="EMBL" id="EQ974288">
    <property type="protein sequence ID" value="EEF30846.1"/>
    <property type="molecule type" value="Genomic_DNA"/>
</dbReference>
<dbReference type="GO" id="GO:0005634">
    <property type="term" value="C:nucleus"/>
    <property type="evidence" value="ECO:0000318"/>
    <property type="project" value="GO_Central"/>
</dbReference>
<feature type="region of interest" description="Disordered" evidence="1">
    <location>
        <begin position="363"/>
        <end position="422"/>
    </location>
</feature>
<dbReference type="GO" id="GO:0003700">
    <property type="term" value="F:DNA-binding transcription factor activity"/>
    <property type="evidence" value="ECO:0000318"/>
    <property type="project" value="GO_Central"/>
</dbReference>